<proteinExistence type="predicted"/>
<dbReference type="EMBL" id="GL876971">
    <property type="protein sequence ID" value="KLU88205.1"/>
    <property type="molecule type" value="Genomic_DNA"/>
</dbReference>
<reference evidence="2" key="5">
    <citation type="submission" date="2015-06" db="UniProtKB">
        <authorList>
            <consortium name="EnsemblFungi"/>
        </authorList>
    </citation>
    <scope>IDENTIFICATION</scope>
    <source>
        <strain evidence="2">ATCC 64411</strain>
    </source>
</reference>
<accession>A0A0C4E406</accession>
<evidence type="ECO:0000313" key="3">
    <source>
        <dbReference type="Proteomes" id="UP000011715"/>
    </source>
</evidence>
<dbReference type="EMBL" id="ADBL01001737">
    <property type="status" value="NOT_ANNOTATED_CDS"/>
    <property type="molecule type" value="Genomic_DNA"/>
</dbReference>
<dbReference type="VEuPathDB" id="FungiDB:MAPG_07192"/>
<evidence type="ECO:0000313" key="2">
    <source>
        <dbReference type="EnsemblFungi" id="MAPG_07192T0"/>
    </source>
</evidence>
<name>A0A0C4E406_MAGP6</name>
<reference evidence="1" key="1">
    <citation type="submission" date="2010-05" db="EMBL/GenBank/DDBJ databases">
        <title>The Genome Sequence of Magnaporthe poae strain ATCC 64411.</title>
        <authorList>
            <consortium name="The Broad Institute Genome Sequencing Platform"/>
            <consortium name="Broad Institute Genome Sequencing Center for Infectious Disease"/>
            <person name="Ma L.-J."/>
            <person name="Dead R."/>
            <person name="Young S."/>
            <person name="Zeng Q."/>
            <person name="Koehrsen M."/>
            <person name="Alvarado L."/>
            <person name="Berlin A."/>
            <person name="Chapman S.B."/>
            <person name="Chen Z."/>
            <person name="Freedman E."/>
            <person name="Gellesch M."/>
            <person name="Goldberg J."/>
            <person name="Griggs A."/>
            <person name="Gujja S."/>
            <person name="Heilman E.R."/>
            <person name="Heiman D."/>
            <person name="Hepburn T."/>
            <person name="Howarth C."/>
            <person name="Jen D."/>
            <person name="Larson L."/>
            <person name="Mehta T."/>
            <person name="Neiman D."/>
            <person name="Pearson M."/>
            <person name="Roberts A."/>
            <person name="Saif S."/>
            <person name="Shea T."/>
            <person name="Shenoy N."/>
            <person name="Sisk P."/>
            <person name="Stolte C."/>
            <person name="Sykes S."/>
            <person name="Walk T."/>
            <person name="White J."/>
            <person name="Yandava C."/>
            <person name="Haas B."/>
            <person name="Nusbaum C."/>
            <person name="Birren B."/>
        </authorList>
    </citation>
    <scope>NUCLEOTIDE SEQUENCE</scope>
    <source>
        <strain evidence="1">ATCC 64411</strain>
    </source>
</reference>
<dbReference type="AlphaFoldDB" id="A0A0C4E406"/>
<keyword evidence="3" id="KW-1185">Reference proteome</keyword>
<gene>
    <name evidence="1" type="ORF">MAPG_07192</name>
</gene>
<dbReference type="EnsemblFungi" id="MAPG_07192T0">
    <property type="protein sequence ID" value="MAPG_07192T0"/>
    <property type="gene ID" value="MAPG_07192"/>
</dbReference>
<protein>
    <submittedName>
        <fullName evidence="1 2">Uncharacterized protein</fullName>
    </submittedName>
</protein>
<reference evidence="3" key="2">
    <citation type="submission" date="2010-05" db="EMBL/GenBank/DDBJ databases">
        <title>The genome sequence of Magnaporthe poae strain ATCC 64411.</title>
        <authorList>
            <person name="Ma L.-J."/>
            <person name="Dead R."/>
            <person name="Young S."/>
            <person name="Zeng Q."/>
            <person name="Koehrsen M."/>
            <person name="Alvarado L."/>
            <person name="Berlin A."/>
            <person name="Chapman S.B."/>
            <person name="Chen Z."/>
            <person name="Freedman E."/>
            <person name="Gellesch M."/>
            <person name="Goldberg J."/>
            <person name="Griggs A."/>
            <person name="Gujja S."/>
            <person name="Heilman E.R."/>
            <person name="Heiman D."/>
            <person name="Hepburn T."/>
            <person name="Howarth C."/>
            <person name="Jen D."/>
            <person name="Larson L."/>
            <person name="Mehta T."/>
            <person name="Neiman D."/>
            <person name="Pearson M."/>
            <person name="Roberts A."/>
            <person name="Saif S."/>
            <person name="Shea T."/>
            <person name="Shenoy N."/>
            <person name="Sisk P."/>
            <person name="Stolte C."/>
            <person name="Sykes S."/>
            <person name="Walk T."/>
            <person name="White J."/>
            <person name="Yandava C."/>
            <person name="Haas B."/>
            <person name="Nusbaum C."/>
            <person name="Birren B."/>
        </authorList>
    </citation>
    <scope>NUCLEOTIDE SEQUENCE [LARGE SCALE GENOMIC DNA]</scope>
    <source>
        <strain evidence="3">ATCC 64411 / 73-15</strain>
    </source>
</reference>
<organism evidence="2 3">
    <name type="scientific">Magnaporthiopsis poae (strain ATCC 64411 / 73-15)</name>
    <name type="common">Kentucky bluegrass fungus</name>
    <name type="synonym">Magnaporthe poae</name>
    <dbReference type="NCBI Taxonomy" id="644358"/>
    <lineage>
        <taxon>Eukaryota</taxon>
        <taxon>Fungi</taxon>
        <taxon>Dikarya</taxon>
        <taxon>Ascomycota</taxon>
        <taxon>Pezizomycotina</taxon>
        <taxon>Sordariomycetes</taxon>
        <taxon>Sordariomycetidae</taxon>
        <taxon>Magnaporthales</taxon>
        <taxon>Magnaporthaceae</taxon>
        <taxon>Magnaporthiopsis</taxon>
    </lineage>
</organism>
<reference evidence="1" key="3">
    <citation type="submission" date="2011-03" db="EMBL/GenBank/DDBJ databases">
        <title>Annotation of Magnaporthe poae ATCC 64411.</title>
        <authorList>
            <person name="Ma L.-J."/>
            <person name="Dead R."/>
            <person name="Young S.K."/>
            <person name="Zeng Q."/>
            <person name="Gargeya S."/>
            <person name="Fitzgerald M."/>
            <person name="Haas B."/>
            <person name="Abouelleil A."/>
            <person name="Alvarado L."/>
            <person name="Arachchi H.M."/>
            <person name="Berlin A."/>
            <person name="Brown A."/>
            <person name="Chapman S.B."/>
            <person name="Chen Z."/>
            <person name="Dunbar C."/>
            <person name="Freedman E."/>
            <person name="Gearin G."/>
            <person name="Gellesch M."/>
            <person name="Goldberg J."/>
            <person name="Griggs A."/>
            <person name="Gujja S."/>
            <person name="Heiman D."/>
            <person name="Howarth C."/>
            <person name="Larson L."/>
            <person name="Lui A."/>
            <person name="MacDonald P.J.P."/>
            <person name="Mehta T."/>
            <person name="Montmayeur A."/>
            <person name="Murphy C."/>
            <person name="Neiman D."/>
            <person name="Pearson M."/>
            <person name="Priest M."/>
            <person name="Roberts A."/>
            <person name="Saif S."/>
            <person name="Shea T."/>
            <person name="Shenoy N."/>
            <person name="Sisk P."/>
            <person name="Stolte C."/>
            <person name="Sykes S."/>
            <person name="Yandava C."/>
            <person name="Wortman J."/>
            <person name="Nusbaum C."/>
            <person name="Birren B."/>
        </authorList>
    </citation>
    <scope>NUCLEOTIDE SEQUENCE</scope>
    <source>
        <strain evidence="1">ATCC 64411</strain>
    </source>
</reference>
<sequence length="106" mass="12230">MTQGKGHARSGASRGYVSVAIWENLYARVEIPIHLFVVFLLGLVDSRSFMACDYLRYIASGGVDGKRTRQRPRQHQDLYLALRQRRSLDSFFFCRPGVRPRARRSL</sequence>
<reference evidence="2" key="4">
    <citation type="journal article" date="2015" name="G3 (Bethesda)">
        <title>Genome sequences of three phytopathogenic species of the Magnaporthaceae family of fungi.</title>
        <authorList>
            <person name="Okagaki L.H."/>
            <person name="Nunes C.C."/>
            <person name="Sailsbery J."/>
            <person name="Clay B."/>
            <person name="Brown D."/>
            <person name="John T."/>
            <person name="Oh Y."/>
            <person name="Young N."/>
            <person name="Fitzgerald M."/>
            <person name="Haas B.J."/>
            <person name="Zeng Q."/>
            <person name="Young S."/>
            <person name="Adiconis X."/>
            <person name="Fan L."/>
            <person name="Levin J.Z."/>
            <person name="Mitchell T.K."/>
            <person name="Okubara P.A."/>
            <person name="Farman M.L."/>
            <person name="Kohn L.M."/>
            <person name="Birren B."/>
            <person name="Ma L.-J."/>
            <person name="Dean R.A."/>
        </authorList>
    </citation>
    <scope>NUCLEOTIDE SEQUENCE</scope>
    <source>
        <strain evidence="2">ATCC 64411 / 73-15</strain>
    </source>
</reference>
<evidence type="ECO:0000313" key="1">
    <source>
        <dbReference type="EMBL" id="KLU88205.1"/>
    </source>
</evidence>
<dbReference type="Proteomes" id="UP000011715">
    <property type="component" value="Unassembled WGS sequence"/>
</dbReference>